<dbReference type="Pfam" id="PF10011">
    <property type="entry name" value="DUF2254"/>
    <property type="match status" value="1"/>
</dbReference>
<dbReference type="InterPro" id="IPR018723">
    <property type="entry name" value="DUF2254_membrane"/>
</dbReference>
<name>A0A395LPE6_9SPHN</name>
<feature type="transmembrane region" description="Helical" evidence="1">
    <location>
        <begin position="109"/>
        <end position="128"/>
    </location>
</feature>
<reference evidence="2 3" key="1">
    <citation type="submission" date="2018-07" db="EMBL/GenBank/DDBJ databases">
        <title>Erythrobacter nanhaiensis sp. nov., a novel member of the genus Erythrobacter isolated from the South China Sea.</title>
        <authorList>
            <person name="Chen X."/>
            <person name="Liu J."/>
        </authorList>
    </citation>
    <scope>NUCLEOTIDE SEQUENCE [LARGE SCALE GENOMIC DNA]</scope>
    <source>
        <strain evidence="2 3">S-5</strain>
    </source>
</reference>
<keyword evidence="1" id="KW-0812">Transmembrane</keyword>
<accession>A0A395LPE6</accession>
<sequence>MIARLRKLLSDVNASYWFFPAVFAVLALIMATVTIQLDRAGYASWMNDLNWLQPARPEGASNMLTVIAGSMIGVASTLFSITIAAVAFASGNYGPRLLTNYMEDRGNQISLATFIGTFVYAITVLRSVRMPDEGGVLSQGTAFPGFVPQLSLFIAYLLMGVSVAVLVYFLNHVPSSIRINAVLEGIGRRLLAAIERNFDGPMKARVEGEVREGTPVYAQGAGYIQVVNWNQLLEVARNSGAQLQMAVRTGDFVHSAVAIGYWDEAPGEDWNEKVRDCLALGDTRTPTQDLHFMIDELVEIGLRALSPGINDPFTAISALHWIGAATAELGRRDLNWSISEPDEDGQQPLRTMADDFGHYLARGFGTIRNGVSTSPAASVVMLETLEGTATTIKDPVRRKAVRDEAHQLMRQASANLAGPDLEQVEARYALFVQRVGDRPD</sequence>
<proteinExistence type="predicted"/>
<dbReference type="OrthoDB" id="2955631at2"/>
<keyword evidence="1" id="KW-1133">Transmembrane helix</keyword>
<dbReference type="Proteomes" id="UP000254101">
    <property type="component" value="Unassembled WGS sequence"/>
</dbReference>
<evidence type="ECO:0000313" key="2">
    <source>
        <dbReference type="EMBL" id="RDS77424.1"/>
    </source>
</evidence>
<evidence type="ECO:0000256" key="1">
    <source>
        <dbReference type="SAM" id="Phobius"/>
    </source>
</evidence>
<keyword evidence="1" id="KW-0472">Membrane</keyword>
<organism evidence="2 3">
    <name type="scientific">Alteriqipengyuania lutimaris</name>
    <dbReference type="NCBI Taxonomy" id="1538146"/>
    <lineage>
        <taxon>Bacteria</taxon>
        <taxon>Pseudomonadati</taxon>
        <taxon>Pseudomonadota</taxon>
        <taxon>Alphaproteobacteria</taxon>
        <taxon>Sphingomonadales</taxon>
        <taxon>Erythrobacteraceae</taxon>
        <taxon>Alteriqipengyuania</taxon>
    </lineage>
</organism>
<gene>
    <name evidence="2" type="ORF">DL238_07250</name>
</gene>
<feature type="transmembrane region" description="Helical" evidence="1">
    <location>
        <begin position="148"/>
        <end position="170"/>
    </location>
</feature>
<comment type="caution">
    <text evidence="2">The sequence shown here is derived from an EMBL/GenBank/DDBJ whole genome shotgun (WGS) entry which is preliminary data.</text>
</comment>
<dbReference type="RefSeq" id="WP_115491642.1">
    <property type="nucleotide sequence ID" value="NZ_JACHWW010000001.1"/>
</dbReference>
<feature type="transmembrane region" description="Helical" evidence="1">
    <location>
        <begin position="63"/>
        <end position="88"/>
    </location>
</feature>
<keyword evidence="3" id="KW-1185">Reference proteome</keyword>
<protein>
    <submittedName>
        <fullName evidence="2">DUF2254 domain-containing protein</fullName>
    </submittedName>
</protein>
<dbReference type="EMBL" id="QRBB01000001">
    <property type="protein sequence ID" value="RDS77424.1"/>
    <property type="molecule type" value="Genomic_DNA"/>
</dbReference>
<evidence type="ECO:0000313" key="3">
    <source>
        <dbReference type="Proteomes" id="UP000254101"/>
    </source>
</evidence>
<dbReference type="AlphaFoldDB" id="A0A395LPE6"/>
<feature type="transmembrane region" description="Helical" evidence="1">
    <location>
        <begin position="16"/>
        <end position="37"/>
    </location>
</feature>